<proteinExistence type="predicted"/>
<feature type="region of interest" description="Disordered" evidence="1">
    <location>
        <begin position="1"/>
        <end position="23"/>
    </location>
</feature>
<evidence type="ECO:0000313" key="2">
    <source>
        <dbReference type="EMBL" id="KAJ7022740.1"/>
    </source>
</evidence>
<gene>
    <name evidence="2" type="ORF">C8F04DRAFT_1137197</name>
</gene>
<protein>
    <submittedName>
        <fullName evidence="2">Uncharacterized protein</fullName>
    </submittedName>
</protein>
<feature type="non-terminal residue" evidence="2">
    <location>
        <position position="1"/>
    </location>
</feature>
<evidence type="ECO:0000256" key="1">
    <source>
        <dbReference type="SAM" id="MobiDB-lite"/>
    </source>
</evidence>
<comment type="caution">
    <text evidence="2">The sequence shown here is derived from an EMBL/GenBank/DDBJ whole genome shotgun (WGS) entry which is preliminary data.</text>
</comment>
<reference evidence="2" key="1">
    <citation type="submission" date="2023-03" db="EMBL/GenBank/DDBJ databases">
        <title>Massive genome expansion in bonnet fungi (Mycena s.s.) driven by repeated elements and novel gene families across ecological guilds.</title>
        <authorList>
            <consortium name="Lawrence Berkeley National Laboratory"/>
            <person name="Harder C.B."/>
            <person name="Miyauchi S."/>
            <person name="Viragh M."/>
            <person name="Kuo A."/>
            <person name="Thoen E."/>
            <person name="Andreopoulos B."/>
            <person name="Lu D."/>
            <person name="Skrede I."/>
            <person name="Drula E."/>
            <person name="Henrissat B."/>
            <person name="Morin E."/>
            <person name="Kohler A."/>
            <person name="Barry K."/>
            <person name="LaButti K."/>
            <person name="Morin E."/>
            <person name="Salamov A."/>
            <person name="Lipzen A."/>
            <person name="Mereny Z."/>
            <person name="Hegedus B."/>
            <person name="Baldrian P."/>
            <person name="Stursova M."/>
            <person name="Weitz H."/>
            <person name="Taylor A."/>
            <person name="Grigoriev I.V."/>
            <person name="Nagy L.G."/>
            <person name="Martin F."/>
            <person name="Kauserud H."/>
        </authorList>
    </citation>
    <scope>NUCLEOTIDE SEQUENCE</scope>
    <source>
        <strain evidence="2">CBHHK200</strain>
    </source>
</reference>
<dbReference type="Proteomes" id="UP001218188">
    <property type="component" value="Unassembled WGS sequence"/>
</dbReference>
<accession>A0AAD6S8B5</accession>
<dbReference type="AlphaFoldDB" id="A0AAD6S8B5"/>
<name>A0AAD6S8B5_9AGAR</name>
<keyword evidence="3" id="KW-1185">Reference proteome</keyword>
<organism evidence="2 3">
    <name type="scientific">Mycena alexandri</name>
    <dbReference type="NCBI Taxonomy" id="1745969"/>
    <lineage>
        <taxon>Eukaryota</taxon>
        <taxon>Fungi</taxon>
        <taxon>Dikarya</taxon>
        <taxon>Basidiomycota</taxon>
        <taxon>Agaricomycotina</taxon>
        <taxon>Agaricomycetes</taxon>
        <taxon>Agaricomycetidae</taxon>
        <taxon>Agaricales</taxon>
        <taxon>Marasmiineae</taxon>
        <taxon>Mycenaceae</taxon>
        <taxon>Mycena</taxon>
    </lineage>
</organism>
<feature type="compositionally biased region" description="Low complexity" evidence="1">
    <location>
        <begin position="7"/>
        <end position="19"/>
    </location>
</feature>
<sequence>GLREGEAFGSAGGSSPPTGLMRSRVPVLETMTGVSAGAIAESPPSAEPPFEVNAGSISASPSASSSAAASRKFWVNDVCARGLTGLGRNAPEFVSVGDAPSASATKPGCASSSMMRSSKMFRSSRILTFRSPERWSSVLVSLCFSSSSKNLRLSFLYFSWISCDDSLALGGGVSVEPEDEAGATADATVTSCASLSCSDMDSGQGKRGSEGRR</sequence>
<evidence type="ECO:0000313" key="3">
    <source>
        <dbReference type="Proteomes" id="UP001218188"/>
    </source>
</evidence>
<dbReference type="EMBL" id="JARJCM010000204">
    <property type="protein sequence ID" value="KAJ7022740.1"/>
    <property type="molecule type" value="Genomic_DNA"/>
</dbReference>